<keyword evidence="2" id="KW-1185">Reference proteome</keyword>
<feature type="region of interest" description="Disordered" evidence="1">
    <location>
        <begin position="57"/>
        <end position="104"/>
    </location>
</feature>
<proteinExistence type="predicted"/>
<dbReference type="KEGG" id="char:122132968"/>
<protein>
    <submittedName>
        <fullName evidence="3">Protein AF-9-like</fullName>
    </submittedName>
</protein>
<dbReference type="OrthoDB" id="5975019at2759"/>
<sequence>MTRNVCSSCCLPSPWGRLILFEYVQCFHYGQISIILRHRRTQKSPRQLTKMSLSRSGSFKCRNDYCSSRSSRPNDYCSSSSSSSSRCSSNSSSTSSSSSSGSRISRSCTNLALLSREPTSNDSKDIDEDMSKQHTVCSTKPNPKYKTSHQMIKEKLGRIKEQMKKTSTEHLCRRPERKPYHPFVWNSLSPYRDTYEIDYLIAMSSSSRQGDETPMTQKSPEA</sequence>
<dbReference type="AlphaFoldDB" id="A0A8M1KQT0"/>
<organism evidence="2 3">
    <name type="scientific">Clupea harengus</name>
    <name type="common">Atlantic herring</name>
    <dbReference type="NCBI Taxonomy" id="7950"/>
    <lineage>
        <taxon>Eukaryota</taxon>
        <taxon>Metazoa</taxon>
        <taxon>Chordata</taxon>
        <taxon>Craniata</taxon>
        <taxon>Vertebrata</taxon>
        <taxon>Euteleostomi</taxon>
        <taxon>Actinopterygii</taxon>
        <taxon>Neopterygii</taxon>
        <taxon>Teleostei</taxon>
        <taxon>Clupei</taxon>
        <taxon>Clupeiformes</taxon>
        <taxon>Clupeoidei</taxon>
        <taxon>Clupeidae</taxon>
        <taxon>Clupea</taxon>
    </lineage>
</organism>
<dbReference type="RefSeq" id="XP_042564029.1">
    <property type="nucleotide sequence ID" value="XM_042708095.1"/>
</dbReference>
<gene>
    <name evidence="3" type="primary">LOC122132968</name>
</gene>
<evidence type="ECO:0000313" key="3">
    <source>
        <dbReference type="RefSeq" id="XP_042564029.1"/>
    </source>
</evidence>
<dbReference type="Proteomes" id="UP000515152">
    <property type="component" value="Chromosome 6"/>
</dbReference>
<accession>A0A8M1KQT0</accession>
<feature type="compositionally biased region" description="Low complexity" evidence="1">
    <location>
        <begin position="67"/>
        <end position="104"/>
    </location>
</feature>
<name>A0A8M1KQT0_CLUHA</name>
<dbReference type="GeneID" id="122132968"/>
<feature type="region of interest" description="Disordered" evidence="1">
    <location>
        <begin position="117"/>
        <end position="146"/>
    </location>
</feature>
<evidence type="ECO:0000313" key="2">
    <source>
        <dbReference type="Proteomes" id="UP000515152"/>
    </source>
</evidence>
<reference evidence="3" key="1">
    <citation type="submission" date="2025-08" db="UniProtKB">
        <authorList>
            <consortium name="RefSeq"/>
        </authorList>
    </citation>
    <scope>IDENTIFICATION</scope>
</reference>
<evidence type="ECO:0000256" key="1">
    <source>
        <dbReference type="SAM" id="MobiDB-lite"/>
    </source>
</evidence>